<reference evidence="3 4" key="1">
    <citation type="journal article" date="2019" name="Nat. Ecol. Evol.">
        <title>Megaphylogeny resolves global patterns of mushroom evolution.</title>
        <authorList>
            <person name="Varga T."/>
            <person name="Krizsan K."/>
            <person name="Foldi C."/>
            <person name="Dima B."/>
            <person name="Sanchez-Garcia M."/>
            <person name="Sanchez-Ramirez S."/>
            <person name="Szollosi G.J."/>
            <person name="Szarkandi J.G."/>
            <person name="Papp V."/>
            <person name="Albert L."/>
            <person name="Andreopoulos W."/>
            <person name="Angelini C."/>
            <person name="Antonin V."/>
            <person name="Barry K.W."/>
            <person name="Bougher N.L."/>
            <person name="Buchanan P."/>
            <person name="Buyck B."/>
            <person name="Bense V."/>
            <person name="Catcheside P."/>
            <person name="Chovatia M."/>
            <person name="Cooper J."/>
            <person name="Damon W."/>
            <person name="Desjardin D."/>
            <person name="Finy P."/>
            <person name="Geml J."/>
            <person name="Haridas S."/>
            <person name="Hughes K."/>
            <person name="Justo A."/>
            <person name="Karasinski D."/>
            <person name="Kautmanova I."/>
            <person name="Kiss B."/>
            <person name="Kocsube S."/>
            <person name="Kotiranta H."/>
            <person name="LaButti K.M."/>
            <person name="Lechner B.E."/>
            <person name="Liimatainen K."/>
            <person name="Lipzen A."/>
            <person name="Lukacs Z."/>
            <person name="Mihaltcheva S."/>
            <person name="Morgado L.N."/>
            <person name="Niskanen T."/>
            <person name="Noordeloos M.E."/>
            <person name="Ohm R.A."/>
            <person name="Ortiz-Santana B."/>
            <person name="Ovrebo C."/>
            <person name="Racz N."/>
            <person name="Riley R."/>
            <person name="Savchenko A."/>
            <person name="Shiryaev A."/>
            <person name="Soop K."/>
            <person name="Spirin V."/>
            <person name="Szebenyi C."/>
            <person name="Tomsovsky M."/>
            <person name="Tulloss R.E."/>
            <person name="Uehling J."/>
            <person name="Grigoriev I.V."/>
            <person name="Vagvolgyi C."/>
            <person name="Papp T."/>
            <person name="Martin F.M."/>
            <person name="Miettinen O."/>
            <person name="Hibbett D.S."/>
            <person name="Nagy L.G."/>
        </authorList>
    </citation>
    <scope>NUCLEOTIDE SEQUENCE [LARGE SCALE GENOMIC DNA]</scope>
    <source>
        <strain evidence="3 4">HHB13444</strain>
    </source>
</reference>
<dbReference type="EMBL" id="ML211219">
    <property type="protein sequence ID" value="TFK86051.1"/>
    <property type="molecule type" value="Genomic_DNA"/>
</dbReference>
<protein>
    <recommendedName>
        <fullName evidence="2">DUF6534 domain-containing protein</fullName>
    </recommendedName>
</protein>
<proteinExistence type="predicted"/>
<dbReference type="InterPro" id="IPR045339">
    <property type="entry name" value="DUF6534"/>
</dbReference>
<dbReference type="STRING" id="1314778.A0A5C3P977"/>
<evidence type="ECO:0000259" key="2">
    <source>
        <dbReference type="Pfam" id="PF20152"/>
    </source>
</evidence>
<evidence type="ECO:0000313" key="3">
    <source>
        <dbReference type="EMBL" id="TFK86051.1"/>
    </source>
</evidence>
<feature type="transmembrane region" description="Helical" evidence="1">
    <location>
        <begin position="122"/>
        <end position="143"/>
    </location>
</feature>
<feature type="transmembrane region" description="Helical" evidence="1">
    <location>
        <begin position="231"/>
        <end position="250"/>
    </location>
</feature>
<feature type="transmembrane region" description="Helical" evidence="1">
    <location>
        <begin position="163"/>
        <end position="184"/>
    </location>
</feature>
<feature type="transmembrane region" description="Helical" evidence="1">
    <location>
        <begin position="205"/>
        <end position="225"/>
    </location>
</feature>
<evidence type="ECO:0000313" key="4">
    <source>
        <dbReference type="Proteomes" id="UP000308197"/>
    </source>
</evidence>
<evidence type="ECO:0000256" key="1">
    <source>
        <dbReference type="SAM" id="Phobius"/>
    </source>
</evidence>
<organism evidence="3 4">
    <name type="scientific">Polyporus arcularius HHB13444</name>
    <dbReference type="NCBI Taxonomy" id="1314778"/>
    <lineage>
        <taxon>Eukaryota</taxon>
        <taxon>Fungi</taxon>
        <taxon>Dikarya</taxon>
        <taxon>Basidiomycota</taxon>
        <taxon>Agaricomycotina</taxon>
        <taxon>Agaricomycetes</taxon>
        <taxon>Polyporales</taxon>
        <taxon>Polyporaceae</taxon>
        <taxon>Polyporus</taxon>
    </lineage>
</organism>
<feature type="domain" description="DUF6534" evidence="2">
    <location>
        <begin position="169"/>
        <end position="254"/>
    </location>
</feature>
<dbReference type="Proteomes" id="UP000308197">
    <property type="component" value="Unassembled WGS sequence"/>
</dbReference>
<dbReference type="AlphaFoldDB" id="A0A5C3P977"/>
<sequence>MPAADVPANIGLLAGPQLFGHLFNYGLFGILTVQVYHYHLLFPRDPTRLKVLIYSLYIIECLQVAMASHDADKVLGAGWGNTEELYRAHWLWITSPVFTGIVSTTVQCYFSWRIYMLSGSAPLSVLICLISLLQGCAALASGVTAHLMDTTIDLQLKTMPSHIVWMVGSTTCDIVITVCMVYYLSRGRQGMASDALISRLMRLTVETGALTASIACLDLVFFTTFRHNNLHMTPALVLTKVYTNTLLMLVNNRARMRQMMMEQDEGTISIPLQWTVDPSAIDTPTLDTHPPPRSASPAVISWHVHDSGVSVGEHHELDVMNVSKEV</sequence>
<dbReference type="InParanoid" id="A0A5C3P977"/>
<feature type="transmembrane region" description="Helical" evidence="1">
    <location>
        <begin position="22"/>
        <end position="39"/>
    </location>
</feature>
<gene>
    <name evidence="3" type="ORF">K466DRAFT_551121</name>
</gene>
<feature type="transmembrane region" description="Helical" evidence="1">
    <location>
        <begin position="89"/>
        <end position="110"/>
    </location>
</feature>
<dbReference type="PANTHER" id="PTHR40465:SF1">
    <property type="entry name" value="DUF6534 DOMAIN-CONTAINING PROTEIN"/>
    <property type="match status" value="1"/>
</dbReference>
<name>A0A5C3P977_9APHY</name>
<keyword evidence="1" id="KW-0812">Transmembrane</keyword>
<keyword evidence="4" id="KW-1185">Reference proteome</keyword>
<accession>A0A5C3P977</accession>
<feature type="transmembrane region" description="Helical" evidence="1">
    <location>
        <begin position="51"/>
        <end position="69"/>
    </location>
</feature>
<dbReference type="PANTHER" id="PTHR40465">
    <property type="entry name" value="CHROMOSOME 1, WHOLE GENOME SHOTGUN SEQUENCE"/>
    <property type="match status" value="1"/>
</dbReference>
<keyword evidence="1" id="KW-1133">Transmembrane helix</keyword>
<keyword evidence="1" id="KW-0472">Membrane</keyword>
<dbReference type="Pfam" id="PF20152">
    <property type="entry name" value="DUF6534"/>
    <property type="match status" value="1"/>
</dbReference>